<dbReference type="RefSeq" id="WP_074752096.1">
    <property type="nucleotide sequence ID" value="NZ_FNCO01000003.1"/>
</dbReference>
<protein>
    <submittedName>
        <fullName evidence="3">Type IV pilus assembly protein PilX</fullName>
    </submittedName>
</protein>
<feature type="transmembrane region" description="Helical" evidence="1">
    <location>
        <begin position="21"/>
        <end position="39"/>
    </location>
</feature>
<evidence type="ECO:0000313" key="3">
    <source>
        <dbReference type="EMBL" id="SDG87528.1"/>
    </source>
</evidence>
<dbReference type="AlphaFoldDB" id="A0A1G7XTJ7"/>
<dbReference type="InterPro" id="IPR025746">
    <property type="entry name" value="PilX_N_dom"/>
</dbReference>
<dbReference type="Proteomes" id="UP000182894">
    <property type="component" value="Unassembled WGS sequence"/>
</dbReference>
<reference evidence="4" key="1">
    <citation type="submission" date="2016-10" db="EMBL/GenBank/DDBJ databases">
        <authorList>
            <person name="Varghese N."/>
            <person name="Submissions S."/>
        </authorList>
    </citation>
    <scope>NUCLEOTIDE SEQUENCE [LARGE SCALE GENOMIC DNA]</scope>
    <source>
        <strain evidence="4">ATCC 700689</strain>
    </source>
</reference>
<proteinExistence type="predicted"/>
<feature type="domain" description="Type 4 fimbrial biogenesis protein PilX N-terminal" evidence="2">
    <location>
        <begin position="17"/>
        <end position="67"/>
    </location>
</feature>
<name>A0A1G7XTJ7_9PSED</name>
<organism evidence="3 4">
    <name type="scientific">Pseudomonas abietaniphila</name>
    <dbReference type="NCBI Taxonomy" id="89065"/>
    <lineage>
        <taxon>Bacteria</taxon>
        <taxon>Pseudomonadati</taxon>
        <taxon>Pseudomonadota</taxon>
        <taxon>Gammaproteobacteria</taxon>
        <taxon>Pseudomonadales</taxon>
        <taxon>Pseudomonadaceae</taxon>
        <taxon>Pseudomonas</taxon>
    </lineage>
</organism>
<dbReference type="STRING" id="89065.SAMN05216605_103390"/>
<evidence type="ECO:0000313" key="4">
    <source>
        <dbReference type="Proteomes" id="UP000182894"/>
    </source>
</evidence>
<dbReference type="Pfam" id="PF14341">
    <property type="entry name" value="PilX_N"/>
    <property type="match status" value="1"/>
</dbReference>
<keyword evidence="1" id="KW-0812">Transmembrane</keyword>
<keyword evidence="1" id="KW-1133">Transmembrane helix</keyword>
<accession>A0A1G7XTJ7</accession>
<sequence length="183" mass="19570">MNPRLKRIGHLTGRRQSGATLLVALMMLLIITLLALSSMRGVSLESRITGNLKQQKNLTSAAEAGLRIGEQKIQCPDCKAILQPISVPANTNGDTPTRFGVNDGGVVNAVSATAYNGVRIQWYVVDITSLVSPNSQNSCALLNVAKSNCHRYYEINACASTVLCTSDAVTQRVILRSVVGVSN</sequence>
<keyword evidence="4" id="KW-1185">Reference proteome</keyword>
<dbReference type="EMBL" id="FNCO01000003">
    <property type="protein sequence ID" value="SDG87528.1"/>
    <property type="molecule type" value="Genomic_DNA"/>
</dbReference>
<dbReference type="OrthoDB" id="7029556at2"/>
<evidence type="ECO:0000259" key="2">
    <source>
        <dbReference type="Pfam" id="PF14341"/>
    </source>
</evidence>
<keyword evidence="1" id="KW-0472">Membrane</keyword>
<gene>
    <name evidence="3" type="ORF">SAMN05216605_103390</name>
</gene>
<evidence type="ECO:0000256" key="1">
    <source>
        <dbReference type="SAM" id="Phobius"/>
    </source>
</evidence>